<feature type="non-terminal residue" evidence="2">
    <location>
        <position position="1"/>
    </location>
</feature>
<accession>A0AAV5UIG5</accession>
<evidence type="ECO:0000313" key="3">
    <source>
        <dbReference type="Proteomes" id="UP001432027"/>
    </source>
</evidence>
<evidence type="ECO:0000256" key="1">
    <source>
        <dbReference type="SAM" id="SignalP"/>
    </source>
</evidence>
<evidence type="ECO:0000313" key="2">
    <source>
        <dbReference type="EMBL" id="GMT06102.1"/>
    </source>
</evidence>
<name>A0AAV5UIG5_9BILA</name>
<sequence length="148" mass="17381">LGRAVLLFYLLIGSINSDPLEKSYQNGLLTFSEWDLNRDCIVEYEEFKSWVLDMLMTVIKYQALVKAETPGRTDLEESTYDNVMKRVIGNMTRLSNQNANITQIMDRFLTRLERKLGSKKNAQYISSETLTRIFKFNSRLNLTFWYNL</sequence>
<keyword evidence="1" id="KW-0732">Signal</keyword>
<reference evidence="2" key="1">
    <citation type="submission" date="2023-10" db="EMBL/GenBank/DDBJ databases">
        <title>Genome assembly of Pristionchus species.</title>
        <authorList>
            <person name="Yoshida K."/>
            <person name="Sommer R.J."/>
        </authorList>
    </citation>
    <scope>NUCLEOTIDE SEQUENCE</scope>
    <source>
        <strain evidence="2">RS0144</strain>
    </source>
</reference>
<dbReference type="AlphaFoldDB" id="A0AAV5UIG5"/>
<feature type="chain" id="PRO_5043349577" description="HLH domain-containing protein" evidence="1">
    <location>
        <begin position="18"/>
        <end position="148"/>
    </location>
</feature>
<dbReference type="Proteomes" id="UP001432027">
    <property type="component" value="Unassembled WGS sequence"/>
</dbReference>
<keyword evidence="3" id="KW-1185">Reference proteome</keyword>
<proteinExistence type="predicted"/>
<comment type="caution">
    <text evidence="2">The sequence shown here is derived from an EMBL/GenBank/DDBJ whole genome shotgun (WGS) entry which is preliminary data.</text>
</comment>
<dbReference type="EMBL" id="BTSX01000006">
    <property type="protein sequence ID" value="GMT06102.1"/>
    <property type="molecule type" value="Genomic_DNA"/>
</dbReference>
<feature type="signal peptide" evidence="1">
    <location>
        <begin position="1"/>
        <end position="17"/>
    </location>
</feature>
<gene>
    <name evidence="2" type="ORF">PENTCL1PPCAC_28276</name>
</gene>
<organism evidence="2 3">
    <name type="scientific">Pristionchus entomophagus</name>
    <dbReference type="NCBI Taxonomy" id="358040"/>
    <lineage>
        <taxon>Eukaryota</taxon>
        <taxon>Metazoa</taxon>
        <taxon>Ecdysozoa</taxon>
        <taxon>Nematoda</taxon>
        <taxon>Chromadorea</taxon>
        <taxon>Rhabditida</taxon>
        <taxon>Rhabditina</taxon>
        <taxon>Diplogasteromorpha</taxon>
        <taxon>Diplogasteroidea</taxon>
        <taxon>Neodiplogasteridae</taxon>
        <taxon>Pristionchus</taxon>
    </lineage>
</organism>
<protein>
    <recommendedName>
        <fullName evidence="4">HLH domain-containing protein</fullName>
    </recommendedName>
</protein>
<evidence type="ECO:0008006" key="4">
    <source>
        <dbReference type="Google" id="ProtNLM"/>
    </source>
</evidence>